<dbReference type="Gene3D" id="1.10.10.10">
    <property type="entry name" value="Winged helix-like DNA-binding domain superfamily/Winged helix DNA-binding domain"/>
    <property type="match status" value="1"/>
</dbReference>
<comment type="caution">
    <text evidence="6">The sequence shown here is derived from an EMBL/GenBank/DDBJ whole genome shotgun (WGS) entry which is preliminary data.</text>
</comment>
<reference evidence="7" key="1">
    <citation type="journal article" date="2019" name="Int. J. Syst. Evol. Microbiol.">
        <title>The Global Catalogue of Microorganisms (GCM) 10K type strain sequencing project: providing services to taxonomists for standard genome sequencing and annotation.</title>
        <authorList>
            <consortium name="The Broad Institute Genomics Platform"/>
            <consortium name="The Broad Institute Genome Sequencing Center for Infectious Disease"/>
            <person name="Wu L."/>
            <person name="Ma J."/>
        </authorList>
    </citation>
    <scope>NUCLEOTIDE SEQUENCE [LARGE SCALE GENOMIC DNA]</scope>
    <source>
        <strain evidence="7">CCUG 60559</strain>
    </source>
</reference>
<dbReference type="PROSITE" id="PS50042">
    <property type="entry name" value="CNMP_BINDING_3"/>
    <property type="match status" value="1"/>
</dbReference>
<evidence type="ECO:0000259" key="5">
    <source>
        <dbReference type="PROSITE" id="PS51063"/>
    </source>
</evidence>
<name>A0ABW2IYD6_9GAMM</name>
<keyword evidence="1" id="KW-0805">Transcription regulation</keyword>
<dbReference type="SUPFAM" id="SSF46785">
    <property type="entry name" value="Winged helix' DNA-binding domain"/>
    <property type="match status" value="1"/>
</dbReference>
<keyword evidence="3" id="KW-0804">Transcription</keyword>
<keyword evidence="7" id="KW-1185">Reference proteome</keyword>
<dbReference type="EMBL" id="JBHTBD010000007">
    <property type="protein sequence ID" value="MFC7296119.1"/>
    <property type="molecule type" value="Genomic_DNA"/>
</dbReference>
<evidence type="ECO:0000256" key="3">
    <source>
        <dbReference type="ARBA" id="ARBA00023163"/>
    </source>
</evidence>
<dbReference type="SUPFAM" id="SSF51206">
    <property type="entry name" value="cAMP-binding domain-like"/>
    <property type="match status" value="1"/>
</dbReference>
<accession>A0ABW2IYD6</accession>
<organism evidence="6 7">
    <name type="scientific">Marinobacter aromaticivorans</name>
    <dbReference type="NCBI Taxonomy" id="1494078"/>
    <lineage>
        <taxon>Bacteria</taxon>
        <taxon>Pseudomonadati</taxon>
        <taxon>Pseudomonadota</taxon>
        <taxon>Gammaproteobacteria</taxon>
        <taxon>Pseudomonadales</taxon>
        <taxon>Marinobacteraceae</taxon>
        <taxon>Marinobacter</taxon>
    </lineage>
</organism>
<dbReference type="InterPro" id="IPR018490">
    <property type="entry name" value="cNMP-bd_dom_sf"/>
</dbReference>
<evidence type="ECO:0000256" key="2">
    <source>
        <dbReference type="ARBA" id="ARBA00023125"/>
    </source>
</evidence>
<dbReference type="RefSeq" id="WP_100689466.1">
    <property type="nucleotide sequence ID" value="NZ_JBHTBD010000007.1"/>
</dbReference>
<dbReference type="InterPro" id="IPR012318">
    <property type="entry name" value="HTH_CRP"/>
</dbReference>
<dbReference type="PANTHER" id="PTHR24567:SF74">
    <property type="entry name" value="HTH-TYPE TRANSCRIPTIONAL REGULATOR ARCR"/>
    <property type="match status" value="1"/>
</dbReference>
<evidence type="ECO:0000256" key="1">
    <source>
        <dbReference type="ARBA" id="ARBA00023015"/>
    </source>
</evidence>
<feature type="domain" description="HTH crp-type" evidence="5">
    <location>
        <begin position="142"/>
        <end position="203"/>
    </location>
</feature>
<proteinExistence type="predicted"/>
<evidence type="ECO:0000313" key="7">
    <source>
        <dbReference type="Proteomes" id="UP001596506"/>
    </source>
</evidence>
<dbReference type="Proteomes" id="UP001596506">
    <property type="component" value="Unassembled WGS sequence"/>
</dbReference>
<dbReference type="InterPro" id="IPR050397">
    <property type="entry name" value="Env_Response_Regulators"/>
</dbReference>
<dbReference type="Gene3D" id="2.60.120.10">
    <property type="entry name" value="Jelly Rolls"/>
    <property type="match status" value="1"/>
</dbReference>
<dbReference type="CDD" id="cd00038">
    <property type="entry name" value="CAP_ED"/>
    <property type="match status" value="1"/>
</dbReference>
<dbReference type="InterPro" id="IPR014710">
    <property type="entry name" value="RmlC-like_jellyroll"/>
</dbReference>
<feature type="domain" description="Cyclic nucleotide-binding" evidence="4">
    <location>
        <begin position="6"/>
        <end position="128"/>
    </location>
</feature>
<dbReference type="InterPro" id="IPR000595">
    <property type="entry name" value="cNMP-bd_dom"/>
</dbReference>
<evidence type="ECO:0000259" key="4">
    <source>
        <dbReference type="PROSITE" id="PS50042"/>
    </source>
</evidence>
<dbReference type="InterPro" id="IPR036388">
    <property type="entry name" value="WH-like_DNA-bd_sf"/>
</dbReference>
<dbReference type="PRINTS" id="PR00034">
    <property type="entry name" value="HTHCRP"/>
</dbReference>
<dbReference type="Pfam" id="PF13545">
    <property type="entry name" value="HTH_Crp_2"/>
    <property type="match status" value="1"/>
</dbReference>
<dbReference type="InterPro" id="IPR036390">
    <property type="entry name" value="WH_DNA-bd_sf"/>
</dbReference>
<dbReference type="PANTHER" id="PTHR24567">
    <property type="entry name" value="CRP FAMILY TRANSCRIPTIONAL REGULATORY PROTEIN"/>
    <property type="match status" value="1"/>
</dbReference>
<protein>
    <submittedName>
        <fullName evidence="6">Crp/Fnr family transcriptional regulator</fullName>
    </submittedName>
</protein>
<sequence length="203" mass="22940">MLHHSILQTLPPQLQKEAVESIQVMRFPPGKILFRAGEHCRGLPLMLSGAVKVQMTGASGNSIVLYRMGADDICTLSIGCLMTGYGYRAEAFVEEESEAAMVSRGLFDRLMDQSAAFRLGIMESYGRRLDDLMLLVEEVAFRRMDERLEEWLQVRRSPIHITHQELAVELGTAREVVSRLLKELERKGRVRLARGRIDVIKGV</sequence>
<evidence type="ECO:0000313" key="6">
    <source>
        <dbReference type="EMBL" id="MFC7296119.1"/>
    </source>
</evidence>
<dbReference type="Pfam" id="PF00027">
    <property type="entry name" value="cNMP_binding"/>
    <property type="match status" value="1"/>
</dbReference>
<dbReference type="PROSITE" id="PS51063">
    <property type="entry name" value="HTH_CRP_2"/>
    <property type="match status" value="1"/>
</dbReference>
<dbReference type="SMART" id="SM00419">
    <property type="entry name" value="HTH_CRP"/>
    <property type="match status" value="1"/>
</dbReference>
<keyword evidence="2" id="KW-0238">DNA-binding</keyword>
<gene>
    <name evidence="6" type="ORF">ACFQQA_15465</name>
</gene>